<dbReference type="AlphaFoldDB" id="A0A8H6ZMZ5"/>
<accession>A0A8H6ZMZ5</accession>
<dbReference type="GO" id="GO:0016020">
    <property type="term" value="C:membrane"/>
    <property type="evidence" value="ECO:0007669"/>
    <property type="project" value="TreeGrafter"/>
</dbReference>
<dbReference type="RefSeq" id="XP_036626480.1">
    <property type="nucleotide sequence ID" value="XM_036771859.1"/>
</dbReference>
<name>A0A8H6ZMZ5_PLEOS</name>
<keyword evidence="3" id="KW-1185">Reference proteome</keyword>
<protein>
    <recommendedName>
        <fullName evidence="1">Serine aminopeptidase S33 domain-containing protein</fullName>
    </recommendedName>
</protein>
<sequence length="342" mass="37511">MSNILPNLETFAKGAFATAAGVSTVGAGLLWYGQNYLIYPSAFPPGSRTDVPIPSDFGLPYEDLVLHTPDGVTLRSYLLLQSKVLDNPQTAEIAFDRRETDEQFRASRPLVMMFHGNGGNHGHRIPLAKTFFLRMRCNVLMLSYRGYGKSDGEPSEAGLCTDAQAALDFVKSDPVLQQCPLVLYGQSIGGAVSIDLASRNPDSINALILENTFLSLPRLIPHALPALKHFSFLCHQKWDSASKVPLIPAKTPILMLSGLLDEVVPKEHMRQLWEIVASRGQKRKGNATTSSNNTKPGLERAKFIEFEDGDHNNTCVQPGYWQAVADFVASLAYMDTASSQKS</sequence>
<dbReference type="VEuPathDB" id="FungiDB:PC9H_002217"/>
<comment type="caution">
    <text evidence="2">The sequence shown here is derived from an EMBL/GenBank/DDBJ whole genome shotgun (WGS) entry which is preliminary data.</text>
</comment>
<evidence type="ECO:0000313" key="3">
    <source>
        <dbReference type="Proteomes" id="UP000623687"/>
    </source>
</evidence>
<dbReference type="PANTHER" id="PTHR12277">
    <property type="entry name" value="ALPHA/BETA HYDROLASE DOMAIN-CONTAINING PROTEIN"/>
    <property type="match status" value="1"/>
</dbReference>
<dbReference type="InterPro" id="IPR022742">
    <property type="entry name" value="Hydrolase_4"/>
</dbReference>
<dbReference type="SUPFAM" id="SSF53474">
    <property type="entry name" value="alpha/beta-Hydrolases"/>
    <property type="match status" value="1"/>
</dbReference>
<dbReference type="Gene3D" id="3.40.50.1820">
    <property type="entry name" value="alpha/beta hydrolase"/>
    <property type="match status" value="1"/>
</dbReference>
<dbReference type="Proteomes" id="UP000623687">
    <property type="component" value="Unassembled WGS sequence"/>
</dbReference>
<evidence type="ECO:0000259" key="1">
    <source>
        <dbReference type="Pfam" id="PF12146"/>
    </source>
</evidence>
<dbReference type="InterPro" id="IPR029058">
    <property type="entry name" value="AB_hydrolase_fold"/>
</dbReference>
<dbReference type="OrthoDB" id="10249433at2759"/>
<dbReference type="GO" id="GO:0008474">
    <property type="term" value="F:palmitoyl-(protein) hydrolase activity"/>
    <property type="evidence" value="ECO:0007669"/>
    <property type="project" value="TreeGrafter"/>
</dbReference>
<dbReference type="EMBL" id="JACETU010000010">
    <property type="protein sequence ID" value="KAF7419626.1"/>
    <property type="molecule type" value="Genomic_DNA"/>
</dbReference>
<organism evidence="2 3">
    <name type="scientific">Pleurotus ostreatus</name>
    <name type="common">Oyster mushroom</name>
    <name type="synonym">White-rot fungus</name>
    <dbReference type="NCBI Taxonomy" id="5322"/>
    <lineage>
        <taxon>Eukaryota</taxon>
        <taxon>Fungi</taxon>
        <taxon>Dikarya</taxon>
        <taxon>Basidiomycota</taxon>
        <taxon>Agaricomycotina</taxon>
        <taxon>Agaricomycetes</taxon>
        <taxon>Agaricomycetidae</taxon>
        <taxon>Agaricales</taxon>
        <taxon>Pleurotineae</taxon>
        <taxon>Pleurotaceae</taxon>
        <taxon>Pleurotus</taxon>
    </lineage>
</organism>
<gene>
    <name evidence="2" type="ORF">PC9H_002217</name>
</gene>
<dbReference type="PANTHER" id="PTHR12277:SF81">
    <property type="entry name" value="PROTEIN ABHD13"/>
    <property type="match status" value="1"/>
</dbReference>
<reference evidence="2" key="1">
    <citation type="submission" date="2019-07" db="EMBL/GenBank/DDBJ databases">
        <authorList>
            <person name="Palmer J.M."/>
        </authorList>
    </citation>
    <scope>NUCLEOTIDE SEQUENCE</scope>
    <source>
        <strain evidence="2">PC9</strain>
    </source>
</reference>
<proteinExistence type="predicted"/>
<feature type="domain" description="Serine aminopeptidase S33" evidence="1">
    <location>
        <begin position="107"/>
        <end position="227"/>
    </location>
</feature>
<dbReference type="GeneID" id="59372058"/>
<dbReference type="Pfam" id="PF12146">
    <property type="entry name" value="Hydrolase_4"/>
    <property type="match status" value="1"/>
</dbReference>
<evidence type="ECO:0000313" key="2">
    <source>
        <dbReference type="EMBL" id="KAF7419626.1"/>
    </source>
</evidence>